<dbReference type="PROSITE" id="PS50004">
    <property type="entry name" value="C2"/>
    <property type="match status" value="1"/>
</dbReference>
<dbReference type="Proteomes" id="UP001159405">
    <property type="component" value="Unassembled WGS sequence"/>
</dbReference>
<dbReference type="SMART" id="SM00022">
    <property type="entry name" value="PLAc"/>
    <property type="match status" value="1"/>
</dbReference>
<dbReference type="Pfam" id="PF00168">
    <property type="entry name" value="C2"/>
    <property type="match status" value="1"/>
</dbReference>
<dbReference type="EMBL" id="CALNXK010000129">
    <property type="protein sequence ID" value="CAH3164416.1"/>
    <property type="molecule type" value="Genomic_DNA"/>
</dbReference>
<dbReference type="InterPro" id="IPR000008">
    <property type="entry name" value="C2_dom"/>
</dbReference>
<proteinExistence type="predicted"/>
<dbReference type="Gene3D" id="3.40.1090.10">
    <property type="entry name" value="Cytosolic phospholipase A2 catalytic domain"/>
    <property type="match status" value="1"/>
</dbReference>
<keyword evidence="6 7" id="KW-0442">Lipid degradation</keyword>
<feature type="compositionally biased region" description="Polar residues" evidence="8">
    <location>
        <begin position="424"/>
        <end position="436"/>
    </location>
</feature>
<keyword evidence="7" id="KW-0106">Calcium</keyword>
<dbReference type="SUPFAM" id="SSF49562">
    <property type="entry name" value="C2 domain (Calcium/lipid-binding domain, CaLB)"/>
    <property type="match status" value="1"/>
</dbReference>
<dbReference type="InterPro" id="IPR002642">
    <property type="entry name" value="LysoPLipase_cat_dom"/>
</dbReference>
<comment type="subcellular location">
    <subcellularLocation>
        <location evidence="1">Cytoplasm</location>
    </subcellularLocation>
</comment>
<accession>A0ABN8QH70</accession>
<evidence type="ECO:0000256" key="5">
    <source>
        <dbReference type="ARBA" id="ARBA00023098"/>
    </source>
</evidence>
<feature type="domain" description="C2" evidence="9">
    <location>
        <begin position="1"/>
        <end position="117"/>
    </location>
</feature>
<feature type="compositionally biased region" description="Basic and acidic residues" evidence="8">
    <location>
        <begin position="453"/>
        <end position="466"/>
    </location>
</feature>
<dbReference type="SMART" id="SM00239">
    <property type="entry name" value="C2"/>
    <property type="match status" value="1"/>
</dbReference>
<evidence type="ECO:0000259" key="10">
    <source>
        <dbReference type="PROSITE" id="PS51210"/>
    </source>
</evidence>
<evidence type="ECO:0000313" key="11">
    <source>
        <dbReference type="EMBL" id="CAH3164416.1"/>
    </source>
</evidence>
<feature type="region of interest" description="Disordered" evidence="8">
    <location>
        <begin position="423"/>
        <end position="466"/>
    </location>
</feature>
<evidence type="ECO:0000256" key="4">
    <source>
        <dbReference type="ARBA" id="ARBA00022801"/>
    </source>
</evidence>
<dbReference type="PROSITE" id="PS51210">
    <property type="entry name" value="PLA2C"/>
    <property type="match status" value="1"/>
</dbReference>
<dbReference type="InterPro" id="IPR016035">
    <property type="entry name" value="Acyl_Trfase/lysoPLipase"/>
</dbReference>
<evidence type="ECO:0000256" key="1">
    <source>
        <dbReference type="ARBA" id="ARBA00004496"/>
    </source>
</evidence>
<comment type="domain">
    <text evidence="7">The N-terminal C2 domain associates with lipid membranes upon calcium binding.</text>
</comment>
<dbReference type="PANTHER" id="PTHR10728:SF40">
    <property type="entry name" value="PATATIN FAMILY PROTEIN"/>
    <property type="match status" value="1"/>
</dbReference>
<comment type="catalytic activity">
    <reaction evidence="7">
        <text>a 1,2-diacyl-sn-glycero-3-phosphocholine + H2O = a 1-acyl-sn-glycero-3-phosphocholine + a fatty acid + H(+)</text>
        <dbReference type="Rhea" id="RHEA:15801"/>
        <dbReference type="ChEBI" id="CHEBI:15377"/>
        <dbReference type="ChEBI" id="CHEBI:15378"/>
        <dbReference type="ChEBI" id="CHEBI:28868"/>
        <dbReference type="ChEBI" id="CHEBI:57643"/>
        <dbReference type="ChEBI" id="CHEBI:58168"/>
        <dbReference type="EC" id="3.1.1.4"/>
    </reaction>
</comment>
<keyword evidence="7" id="KW-0479">Metal-binding</keyword>
<gene>
    <name evidence="11" type="ORF">PLOB_00006289</name>
</gene>
<evidence type="ECO:0000256" key="2">
    <source>
        <dbReference type="ARBA" id="ARBA00013278"/>
    </source>
</evidence>
<sequence>MGTLYQASNRELLSLEIKVLCGRKIKVGKWRDRIDTPDPYVKLRIRTAPNGFRKTKAKKNDVNPTWDEVFQFILDPTVKHTLEITLMDQDVVIDDVVDTQTFDLSELTENDTIKKTFTFGKGSEVDMEMKLEPYSAPSEMRHSADLCEDENSFLDKRKQVVFEAMKKLLGKNGPKKLKQMPTIAVLGSGGGFRAMVSLSGVFCALKDMGVLDCVTYVSGLSGSAWYLSTLYSHADWPNAHPREVRDVLKKNVKDNWVKLLFTPSWMHKRLQVIRDKKARGQPVSFTDFFGYLIGDTVLKERKDVPKLSEQRQKVEDALVPLPLYTCVHVKKDVSAQGFCEWVEFSPYEIGMAKYGTFMKTEEFGSKFFCGKKLTSFPEPPLHYMQGIWGSAFTILFQRILNEEQNAPEESVGNLANIKEGLRDLNNSDNIQPNDSQPVGEEDSDDEEEEEKDTTDGKEKEEMLIADDSKDPSLKKKIIKGIVNRYSFLKTRSGRAGLVHNFLRGLQLTAVPSSEPSDFIDAAEQFTHSLTTKRIYVCDSGLSFNSPYPMVLRPQRNVDLLLSFDFSARKKEDEMPFEELLLAEKWARENKIKFPPINAEEQYKKHGMKEFYVFEDPEDLDCPVIVHFVLCNKTFKEQSSPGVPRETAEAKKFADFPVFEDPKGAYSTFNFHYPEKPFDRLTKLNEFNTLLGEQTIKDAMTECVRRRRKRKRHRRGRCRIA</sequence>
<evidence type="ECO:0000256" key="7">
    <source>
        <dbReference type="RuleBase" id="RU362102"/>
    </source>
</evidence>
<evidence type="ECO:0000259" key="9">
    <source>
        <dbReference type="PROSITE" id="PS50004"/>
    </source>
</evidence>
<evidence type="ECO:0000256" key="3">
    <source>
        <dbReference type="ARBA" id="ARBA00022490"/>
    </source>
</evidence>
<evidence type="ECO:0000256" key="6">
    <source>
        <dbReference type="PROSITE-ProRule" id="PRU00555"/>
    </source>
</evidence>
<dbReference type="Gene3D" id="2.60.40.150">
    <property type="entry name" value="C2 domain"/>
    <property type="match status" value="1"/>
</dbReference>
<keyword evidence="4 6" id="KW-0378">Hydrolase</keyword>
<feature type="compositionally biased region" description="Acidic residues" evidence="8">
    <location>
        <begin position="439"/>
        <end position="452"/>
    </location>
</feature>
<dbReference type="EC" id="3.1.1.4" evidence="2 7"/>
<name>A0ABN8QH70_9CNID</name>
<keyword evidence="12" id="KW-1185">Reference proteome</keyword>
<dbReference type="InterPro" id="IPR035892">
    <property type="entry name" value="C2_domain_sf"/>
</dbReference>
<evidence type="ECO:0000313" key="12">
    <source>
        <dbReference type="Proteomes" id="UP001159405"/>
    </source>
</evidence>
<reference evidence="11 12" key="1">
    <citation type="submission" date="2022-05" db="EMBL/GenBank/DDBJ databases">
        <authorList>
            <consortium name="Genoscope - CEA"/>
            <person name="William W."/>
        </authorList>
    </citation>
    <scope>NUCLEOTIDE SEQUENCE [LARGE SCALE GENOMIC DNA]</scope>
</reference>
<keyword evidence="5 6" id="KW-0443">Lipid metabolism</keyword>
<dbReference type="SUPFAM" id="SSF52151">
    <property type="entry name" value="FabD/lysophospholipase-like"/>
    <property type="match status" value="1"/>
</dbReference>
<keyword evidence="3 7" id="KW-0963">Cytoplasm</keyword>
<protein>
    <recommendedName>
        <fullName evidence="2 7">Phospholipase A2</fullName>
        <ecNumber evidence="2 7">3.1.1.4</ecNumber>
    </recommendedName>
</protein>
<organism evidence="11 12">
    <name type="scientific">Porites lobata</name>
    <dbReference type="NCBI Taxonomy" id="104759"/>
    <lineage>
        <taxon>Eukaryota</taxon>
        <taxon>Metazoa</taxon>
        <taxon>Cnidaria</taxon>
        <taxon>Anthozoa</taxon>
        <taxon>Hexacorallia</taxon>
        <taxon>Scleractinia</taxon>
        <taxon>Fungiina</taxon>
        <taxon>Poritidae</taxon>
        <taxon>Porites</taxon>
    </lineage>
</organism>
<comment type="caution">
    <text evidence="11">The sequence shown here is derived from an EMBL/GenBank/DDBJ whole genome shotgun (WGS) entry which is preliminary data.</text>
</comment>
<evidence type="ECO:0000256" key="8">
    <source>
        <dbReference type="SAM" id="MobiDB-lite"/>
    </source>
</evidence>
<feature type="domain" description="PLA2c" evidence="10">
    <location>
        <begin position="135"/>
        <end position="720"/>
    </location>
</feature>
<dbReference type="Pfam" id="PF01735">
    <property type="entry name" value="PLA2_B"/>
    <property type="match status" value="1"/>
</dbReference>
<dbReference type="PANTHER" id="PTHR10728">
    <property type="entry name" value="CYTOSOLIC PHOSPHOLIPASE A2"/>
    <property type="match status" value="1"/>
</dbReference>